<dbReference type="STRING" id="88036.D8TB15"/>
<proteinExistence type="predicted"/>
<reference evidence="8 9" key="1">
    <citation type="journal article" date="2011" name="Science">
        <title>The Selaginella genome identifies genetic changes associated with the evolution of vascular plants.</title>
        <authorList>
            <person name="Banks J.A."/>
            <person name="Nishiyama T."/>
            <person name="Hasebe M."/>
            <person name="Bowman J.L."/>
            <person name="Gribskov M."/>
            <person name="dePamphilis C."/>
            <person name="Albert V.A."/>
            <person name="Aono N."/>
            <person name="Aoyama T."/>
            <person name="Ambrose B.A."/>
            <person name="Ashton N.W."/>
            <person name="Axtell M.J."/>
            <person name="Barker E."/>
            <person name="Barker M.S."/>
            <person name="Bennetzen J.L."/>
            <person name="Bonawitz N.D."/>
            <person name="Chapple C."/>
            <person name="Cheng C."/>
            <person name="Correa L.G."/>
            <person name="Dacre M."/>
            <person name="DeBarry J."/>
            <person name="Dreyer I."/>
            <person name="Elias M."/>
            <person name="Engstrom E.M."/>
            <person name="Estelle M."/>
            <person name="Feng L."/>
            <person name="Finet C."/>
            <person name="Floyd S.K."/>
            <person name="Frommer W.B."/>
            <person name="Fujita T."/>
            <person name="Gramzow L."/>
            <person name="Gutensohn M."/>
            <person name="Harholt J."/>
            <person name="Hattori M."/>
            <person name="Heyl A."/>
            <person name="Hirai T."/>
            <person name="Hiwatashi Y."/>
            <person name="Ishikawa M."/>
            <person name="Iwata M."/>
            <person name="Karol K.G."/>
            <person name="Koehler B."/>
            <person name="Kolukisaoglu U."/>
            <person name="Kubo M."/>
            <person name="Kurata T."/>
            <person name="Lalonde S."/>
            <person name="Li K."/>
            <person name="Li Y."/>
            <person name="Litt A."/>
            <person name="Lyons E."/>
            <person name="Manning G."/>
            <person name="Maruyama T."/>
            <person name="Michael T.P."/>
            <person name="Mikami K."/>
            <person name="Miyazaki S."/>
            <person name="Morinaga S."/>
            <person name="Murata T."/>
            <person name="Mueller-Roeber B."/>
            <person name="Nelson D.R."/>
            <person name="Obara M."/>
            <person name="Oguri Y."/>
            <person name="Olmstead R.G."/>
            <person name="Onodera N."/>
            <person name="Petersen B.L."/>
            <person name="Pils B."/>
            <person name="Prigge M."/>
            <person name="Rensing S.A."/>
            <person name="Riano-Pachon D.M."/>
            <person name="Roberts A.W."/>
            <person name="Sato Y."/>
            <person name="Scheller H.V."/>
            <person name="Schulz B."/>
            <person name="Schulz C."/>
            <person name="Shakirov E.V."/>
            <person name="Shibagaki N."/>
            <person name="Shinohara N."/>
            <person name="Shippen D.E."/>
            <person name="Soerensen I."/>
            <person name="Sotooka R."/>
            <person name="Sugimoto N."/>
            <person name="Sugita M."/>
            <person name="Sumikawa N."/>
            <person name="Tanurdzic M."/>
            <person name="Theissen G."/>
            <person name="Ulvskov P."/>
            <person name="Wakazuki S."/>
            <person name="Weng J.K."/>
            <person name="Willats W.W."/>
            <person name="Wipf D."/>
            <person name="Wolf P.G."/>
            <person name="Yang L."/>
            <person name="Zimmer A.D."/>
            <person name="Zhu Q."/>
            <person name="Mitros T."/>
            <person name="Hellsten U."/>
            <person name="Loque D."/>
            <person name="Otillar R."/>
            <person name="Salamov A."/>
            <person name="Schmutz J."/>
            <person name="Shapiro H."/>
            <person name="Lindquist E."/>
            <person name="Lucas S."/>
            <person name="Rokhsar D."/>
            <person name="Grigoriev I.V."/>
        </authorList>
    </citation>
    <scope>NUCLEOTIDE SEQUENCE [LARGE SCALE GENOMIC DNA]</scope>
</reference>
<dbReference type="KEGG" id="smo:SELMODRAFT_135953"/>
<accession>D8TB15</accession>
<evidence type="ECO:0000256" key="2">
    <source>
        <dbReference type="ARBA" id="ARBA00022771"/>
    </source>
</evidence>
<dbReference type="Gramene" id="EFJ06162">
    <property type="protein sequence ID" value="EFJ06162"/>
    <property type="gene ID" value="SELMODRAFT_135953"/>
</dbReference>
<dbReference type="HOGENOM" id="CLU_023057_0_0_1"/>
<dbReference type="InParanoid" id="D8TB15"/>
<evidence type="ECO:0000256" key="1">
    <source>
        <dbReference type="ARBA" id="ARBA00022723"/>
    </source>
</evidence>
<dbReference type="PROSITE" id="PS51397">
    <property type="entry name" value="WLM"/>
    <property type="match status" value="1"/>
</dbReference>
<dbReference type="GO" id="GO:0005634">
    <property type="term" value="C:nucleus"/>
    <property type="evidence" value="ECO:0000318"/>
    <property type="project" value="GO_Central"/>
</dbReference>
<protein>
    <recommendedName>
        <fullName evidence="10">WLM domain-containing protein</fullName>
    </recommendedName>
</protein>
<dbReference type="PANTHER" id="PTHR46622">
    <property type="entry name" value="DNA-DEPENDENT METALLOPROTEASE WSS1"/>
    <property type="match status" value="1"/>
</dbReference>
<evidence type="ECO:0000313" key="8">
    <source>
        <dbReference type="EMBL" id="EFJ06162.1"/>
    </source>
</evidence>
<dbReference type="AlphaFoldDB" id="D8TB15"/>
<dbReference type="OMA" id="LKDDIWC"/>
<dbReference type="SMART" id="SM00547">
    <property type="entry name" value="ZnF_RBZ"/>
    <property type="match status" value="2"/>
</dbReference>
<keyword evidence="3" id="KW-0862">Zinc</keyword>
<dbReference type="GO" id="GO:0008270">
    <property type="term" value="F:zinc ion binding"/>
    <property type="evidence" value="ECO:0007669"/>
    <property type="project" value="UniProtKB-KW"/>
</dbReference>
<evidence type="ECO:0008006" key="10">
    <source>
        <dbReference type="Google" id="ProtNLM"/>
    </source>
</evidence>
<keyword evidence="9" id="KW-1185">Reference proteome</keyword>
<dbReference type="OrthoDB" id="261960at2759"/>
<dbReference type="EMBL" id="GL377706">
    <property type="protein sequence ID" value="EFJ06162.1"/>
    <property type="molecule type" value="Genomic_DNA"/>
</dbReference>
<dbReference type="SUPFAM" id="SSF90209">
    <property type="entry name" value="Ran binding protein zinc finger-like"/>
    <property type="match status" value="1"/>
</dbReference>
<dbReference type="InterPro" id="IPR053000">
    <property type="entry name" value="WSS1-like_metalloprotease"/>
</dbReference>
<evidence type="ECO:0000256" key="4">
    <source>
        <dbReference type="PROSITE-ProRule" id="PRU00322"/>
    </source>
</evidence>
<organism evidence="9">
    <name type="scientific">Selaginella moellendorffii</name>
    <name type="common">Spikemoss</name>
    <dbReference type="NCBI Taxonomy" id="88036"/>
    <lineage>
        <taxon>Eukaryota</taxon>
        <taxon>Viridiplantae</taxon>
        <taxon>Streptophyta</taxon>
        <taxon>Embryophyta</taxon>
        <taxon>Tracheophyta</taxon>
        <taxon>Lycopodiopsida</taxon>
        <taxon>Selaginellales</taxon>
        <taxon>Selaginellaceae</taxon>
        <taxon>Selaginella</taxon>
    </lineage>
</organism>
<feature type="region of interest" description="Disordered" evidence="5">
    <location>
        <begin position="216"/>
        <end position="237"/>
    </location>
</feature>
<feature type="region of interest" description="Disordered" evidence="5">
    <location>
        <begin position="137"/>
        <end position="164"/>
    </location>
</feature>
<keyword evidence="1" id="KW-0479">Metal-binding</keyword>
<sequence>MEMAGRADECKVCEIKTLGLENDGEAKRLLRAVAAQVQPIMRRRRWRVGVLSEFRPRNPSLLGLNVNGGREIKIRLRRHGRDSEFYEYDFVLGTMLHELTHIERGPHDAKFYKLLDEVTKECEDLMAKGITGTGQGFDAPGKKLSNASHNPPASSLRKTALAAAEKRQRLGSLLPAGPQKPGGDISMRNSLSPAQAAAMAAERRFRDDLWCGAPETIGEDGDGKAKDRENRGNTLEAGPSEACRYKEAPPPSKRAKVPEWECNVCTLLNPPLAPICAACGSTQPEANLSKNKAWACKFCASQNPVAIDRCVLCDEWRYSTGH</sequence>
<dbReference type="InterPro" id="IPR013536">
    <property type="entry name" value="WLM_dom"/>
</dbReference>
<evidence type="ECO:0000259" key="6">
    <source>
        <dbReference type="PROSITE" id="PS50199"/>
    </source>
</evidence>
<gene>
    <name evidence="8" type="ORF">SELMODRAFT_135953</name>
</gene>
<dbReference type="Proteomes" id="UP000001514">
    <property type="component" value="Unassembled WGS sequence"/>
</dbReference>
<dbReference type="PROSITE" id="PS50199">
    <property type="entry name" value="ZF_RANBP2_2"/>
    <property type="match status" value="1"/>
</dbReference>
<evidence type="ECO:0000259" key="7">
    <source>
        <dbReference type="PROSITE" id="PS51397"/>
    </source>
</evidence>
<keyword evidence="2 4" id="KW-0863">Zinc-finger</keyword>
<dbReference type="Pfam" id="PF08325">
    <property type="entry name" value="WLM"/>
    <property type="match status" value="1"/>
</dbReference>
<dbReference type="GO" id="GO:0006281">
    <property type="term" value="P:DNA repair"/>
    <property type="evidence" value="ECO:0000318"/>
    <property type="project" value="GO_Central"/>
</dbReference>
<evidence type="ECO:0000256" key="5">
    <source>
        <dbReference type="SAM" id="MobiDB-lite"/>
    </source>
</evidence>
<feature type="compositionally biased region" description="Basic and acidic residues" evidence="5">
    <location>
        <begin position="221"/>
        <end position="231"/>
    </location>
</feature>
<feature type="domain" description="WLM" evidence="7">
    <location>
        <begin position="3"/>
        <end position="206"/>
    </location>
</feature>
<evidence type="ECO:0000256" key="3">
    <source>
        <dbReference type="ARBA" id="ARBA00022833"/>
    </source>
</evidence>
<feature type="domain" description="RanBP2-type" evidence="6">
    <location>
        <begin position="256"/>
        <end position="285"/>
    </location>
</feature>
<dbReference type="InterPro" id="IPR001876">
    <property type="entry name" value="Znf_RanBP2"/>
</dbReference>
<evidence type="ECO:0000313" key="9">
    <source>
        <dbReference type="Proteomes" id="UP000001514"/>
    </source>
</evidence>
<dbReference type="PANTHER" id="PTHR46622:SF1">
    <property type="entry name" value="DNA-DEPENDENT METALLOPROTEASE WSS1"/>
    <property type="match status" value="1"/>
</dbReference>
<dbReference type="eggNOG" id="KOG1558">
    <property type="taxonomic scope" value="Eukaryota"/>
</dbReference>
<dbReference type="PROSITE" id="PS01358">
    <property type="entry name" value="ZF_RANBP2_1"/>
    <property type="match status" value="2"/>
</dbReference>
<dbReference type="InterPro" id="IPR036443">
    <property type="entry name" value="Znf_RanBP2_sf"/>
</dbReference>
<dbReference type="GO" id="GO:0008237">
    <property type="term" value="F:metallopeptidase activity"/>
    <property type="evidence" value="ECO:0000318"/>
    <property type="project" value="GO_Central"/>
</dbReference>
<name>D8TB15_SELML</name>
<dbReference type="MEROPS" id="M80.A01"/>
<dbReference type="Gene3D" id="4.10.1060.10">
    <property type="entry name" value="Zinc finger, RanBP2-type"/>
    <property type="match status" value="1"/>
</dbReference>
<feature type="compositionally biased region" description="Polar residues" evidence="5">
    <location>
        <begin position="145"/>
        <end position="157"/>
    </location>
</feature>